<feature type="transmembrane region" description="Helical" evidence="8">
    <location>
        <begin position="155"/>
        <end position="177"/>
    </location>
</feature>
<keyword evidence="4 8" id="KW-0812">Transmembrane</keyword>
<dbReference type="Pfam" id="PF00083">
    <property type="entry name" value="Sugar_tr"/>
    <property type="match status" value="1"/>
</dbReference>
<feature type="transmembrane region" description="Helical" evidence="8">
    <location>
        <begin position="569"/>
        <end position="590"/>
    </location>
</feature>
<dbReference type="InterPro" id="IPR003663">
    <property type="entry name" value="Sugar/inositol_transpt"/>
</dbReference>
<dbReference type="InterPro" id="IPR005829">
    <property type="entry name" value="Sugar_transporter_CS"/>
</dbReference>
<protein>
    <recommendedName>
        <fullName evidence="9">Major facilitator superfamily (MFS) profile domain-containing protein</fullName>
    </recommendedName>
</protein>
<feature type="domain" description="Major facilitator superfamily (MFS) profile" evidence="9">
    <location>
        <begin position="156"/>
        <end position="594"/>
    </location>
</feature>
<comment type="similarity">
    <text evidence="2 7">Belongs to the major facilitator superfamily. Sugar transporter (TC 2.A.1.1) family.</text>
</comment>
<dbReference type="InterPro" id="IPR036259">
    <property type="entry name" value="MFS_trans_sf"/>
</dbReference>
<dbReference type="PANTHER" id="PTHR48022:SF24">
    <property type="entry name" value="HEXOSE TRANSPORTER PROTEIN (AFU_ORTHOLOGUE AFUA_8G04480)"/>
    <property type="match status" value="1"/>
</dbReference>
<dbReference type="InterPro" id="IPR050360">
    <property type="entry name" value="MFS_Sugar_Transporters"/>
</dbReference>
<evidence type="ECO:0000256" key="7">
    <source>
        <dbReference type="RuleBase" id="RU003346"/>
    </source>
</evidence>
<name>A0A4U0TNK3_9PEZI</name>
<accession>A0A4U0TNK3</accession>
<dbReference type="GO" id="GO:0016020">
    <property type="term" value="C:membrane"/>
    <property type="evidence" value="ECO:0007669"/>
    <property type="project" value="UniProtKB-SubCell"/>
</dbReference>
<dbReference type="GO" id="GO:0005351">
    <property type="term" value="F:carbohydrate:proton symporter activity"/>
    <property type="evidence" value="ECO:0007669"/>
    <property type="project" value="TreeGrafter"/>
</dbReference>
<feature type="transmembrane region" description="Helical" evidence="8">
    <location>
        <begin position="404"/>
        <end position="426"/>
    </location>
</feature>
<evidence type="ECO:0000256" key="3">
    <source>
        <dbReference type="ARBA" id="ARBA00022448"/>
    </source>
</evidence>
<dbReference type="PROSITE" id="PS00216">
    <property type="entry name" value="SUGAR_TRANSPORT_1"/>
    <property type="match status" value="2"/>
</dbReference>
<dbReference type="EMBL" id="NAJL01000056">
    <property type="protein sequence ID" value="TKA23396.1"/>
    <property type="molecule type" value="Genomic_DNA"/>
</dbReference>
<evidence type="ECO:0000259" key="9">
    <source>
        <dbReference type="PROSITE" id="PS50850"/>
    </source>
</evidence>
<evidence type="ECO:0000313" key="11">
    <source>
        <dbReference type="Proteomes" id="UP000308549"/>
    </source>
</evidence>
<feature type="transmembrane region" description="Helical" evidence="8">
    <location>
        <begin position="506"/>
        <end position="530"/>
    </location>
</feature>
<keyword evidence="11" id="KW-1185">Reference proteome</keyword>
<feature type="transmembrane region" description="Helical" evidence="8">
    <location>
        <begin position="249"/>
        <end position="271"/>
    </location>
</feature>
<dbReference type="InterPro" id="IPR005828">
    <property type="entry name" value="MFS_sugar_transport-like"/>
</dbReference>
<feature type="transmembrane region" description="Helical" evidence="8">
    <location>
        <begin position="471"/>
        <end position="494"/>
    </location>
</feature>
<keyword evidence="5 8" id="KW-1133">Transmembrane helix</keyword>
<dbReference type="Gene3D" id="1.20.1250.20">
    <property type="entry name" value="MFS general substrate transporter like domains"/>
    <property type="match status" value="1"/>
</dbReference>
<dbReference type="FunFam" id="1.20.1250.20:FF:000117">
    <property type="entry name" value="MFS hexose transporter"/>
    <property type="match status" value="1"/>
</dbReference>
<dbReference type="AlphaFoldDB" id="A0A4U0TNK3"/>
<dbReference type="SUPFAM" id="SSF103473">
    <property type="entry name" value="MFS general substrate transporter"/>
    <property type="match status" value="1"/>
</dbReference>
<evidence type="ECO:0000256" key="8">
    <source>
        <dbReference type="SAM" id="Phobius"/>
    </source>
</evidence>
<feature type="transmembrane region" description="Helical" evidence="8">
    <location>
        <begin position="438"/>
        <end position="459"/>
    </location>
</feature>
<evidence type="ECO:0000256" key="6">
    <source>
        <dbReference type="ARBA" id="ARBA00023136"/>
    </source>
</evidence>
<dbReference type="PROSITE" id="PS50850">
    <property type="entry name" value="MFS"/>
    <property type="match status" value="1"/>
</dbReference>
<dbReference type="OrthoDB" id="6133115at2759"/>
<dbReference type="Proteomes" id="UP000308549">
    <property type="component" value="Unassembled WGS sequence"/>
</dbReference>
<gene>
    <name evidence="10" type="ORF">B0A50_07272</name>
</gene>
<dbReference type="PANTHER" id="PTHR48022">
    <property type="entry name" value="PLASTIDIC GLUCOSE TRANSPORTER 4"/>
    <property type="match status" value="1"/>
</dbReference>
<dbReference type="InterPro" id="IPR020846">
    <property type="entry name" value="MFS_dom"/>
</dbReference>
<evidence type="ECO:0000313" key="10">
    <source>
        <dbReference type="EMBL" id="TKA23396.1"/>
    </source>
</evidence>
<evidence type="ECO:0000256" key="2">
    <source>
        <dbReference type="ARBA" id="ARBA00010992"/>
    </source>
</evidence>
<evidence type="ECO:0000256" key="5">
    <source>
        <dbReference type="ARBA" id="ARBA00022989"/>
    </source>
</evidence>
<feature type="transmembrane region" description="Helical" evidence="8">
    <location>
        <begin position="197"/>
        <end position="217"/>
    </location>
</feature>
<dbReference type="NCBIfam" id="TIGR00879">
    <property type="entry name" value="SP"/>
    <property type="match status" value="1"/>
</dbReference>
<keyword evidence="6 8" id="KW-0472">Membrane</keyword>
<evidence type="ECO:0000256" key="1">
    <source>
        <dbReference type="ARBA" id="ARBA00004141"/>
    </source>
</evidence>
<keyword evidence="3 7" id="KW-0813">Transport</keyword>
<comment type="caution">
    <text evidence="10">The sequence shown here is derived from an EMBL/GenBank/DDBJ whole genome shotgun (WGS) entry which is preliminary data.</text>
</comment>
<evidence type="ECO:0000256" key="4">
    <source>
        <dbReference type="ARBA" id="ARBA00022692"/>
    </source>
</evidence>
<feature type="transmembrane region" description="Helical" evidence="8">
    <location>
        <begin position="224"/>
        <end position="243"/>
    </location>
</feature>
<proteinExistence type="inferred from homology"/>
<feature type="transmembrane region" description="Helical" evidence="8">
    <location>
        <begin position="542"/>
        <end position="563"/>
    </location>
</feature>
<reference evidence="10 11" key="1">
    <citation type="submission" date="2017-03" db="EMBL/GenBank/DDBJ databases">
        <title>Genomes of endolithic fungi from Antarctica.</title>
        <authorList>
            <person name="Coleine C."/>
            <person name="Masonjones S."/>
            <person name="Stajich J.E."/>
        </authorList>
    </citation>
    <scope>NUCLEOTIDE SEQUENCE [LARGE SCALE GENOMIC DNA]</scope>
    <source>
        <strain evidence="10 11">CCFEE 6315</strain>
    </source>
</reference>
<organism evidence="10 11">
    <name type="scientific">Salinomyces thailandicus</name>
    <dbReference type="NCBI Taxonomy" id="706561"/>
    <lineage>
        <taxon>Eukaryota</taxon>
        <taxon>Fungi</taxon>
        <taxon>Dikarya</taxon>
        <taxon>Ascomycota</taxon>
        <taxon>Pezizomycotina</taxon>
        <taxon>Dothideomycetes</taxon>
        <taxon>Dothideomycetidae</taxon>
        <taxon>Mycosphaerellales</taxon>
        <taxon>Teratosphaeriaceae</taxon>
        <taxon>Salinomyces</taxon>
    </lineage>
</organism>
<comment type="subcellular location">
    <subcellularLocation>
        <location evidence="1">Membrane</location>
        <topology evidence="1">Multi-pass membrane protein</topology>
    </subcellularLocation>
</comment>
<sequence>MPLKSTPSINYQNDCDLSLIYVTLSTEPERNRCTVSTSTYVGTGRTAGESSEKLLETQNVLEQPKRRTEELTEQLRSFEFFQLTGGEIALIDVLTAARPLSSPALRLVQEQMAEKMASVTDQDLPPRAGSLVLNDVMPKLDKWWFQYSHLRMLNFYLLAGILTEATTGFDGSMMNGLQSLTQWSDYFGNPTGVRLGTMVNGVMFGTVISLLVASWLAEKLGRRWPIFIGSITILIGTILQAAAQNFGMFIAARWCIGFGLGLLQATSTLLLSEVAYPAHRGKITAIFEPTWPLGALVAAWVTYGTFKIENDWAWRLPSLLQCVTSVFQGIIVLFGPESPRWLVGQGRREEALEMLIKYHGGGDRDSPLVEFEMAEIEATLEVEQLQRASSWLEFLRTRGNRRRLYIVATSGFCLQWAGNGLVSYFLPLVLDSVGITDSYTQLIINACTQVWSFLVAISVAMAIDKVGRRRLLLIAYIGMFFSYFVWTILAAITSKNDFRNKDMGNAIVFLIFVFFAFFHFTSPVMPAYVVEVMNFELRAKGVVIFQLGSNLASIFSGFTNPVALENIGWRYYIVYVCLLVLWTVVIWYGYPETKGLSLEEINSVFDGHDTRAGDAAYRTGVDGGEKAQMQASSFVEDA</sequence>